<feature type="DNA-binding region" description="H-T-H motif" evidence="2">
    <location>
        <begin position="34"/>
        <end position="53"/>
    </location>
</feature>
<dbReference type="InterPro" id="IPR050624">
    <property type="entry name" value="HTH-type_Tx_Regulator"/>
</dbReference>
<accession>A0A917DZC3</accession>
<dbReference type="Gene3D" id="1.10.357.10">
    <property type="entry name" value="Tetracycline Repressor, domain 2"/>
    <property type="match status" value="1"/>
</dbReference>
<dbReference type="InterPro" id="IPR001647">
    <property type="entry name" value="HTH_TetR"/>
</dbReference>
<keyword evidence="5" id="KW-1185">Reference proteome</keyword>
<protein>
    <submittedName>
        <fullName evidence="4">TetR family transcriptional regulator</fullName>
    </submittedName>
</protein>
<feature type="domain" description="HTH tetR-type" evidence="3">
    <location>
        <begin position="11"/>
        <end position="71"/>
    </location>
</feature>
<sequence>MANKVMNIRMTHTKQSLINSFLHLVAYKDFEKITIADITSSAQVNRATFYAHFNDKYELLDYIMGDSASTAIENRTAGVVKCDQDSINQLVLAVCDFYQVPNIQCRSSYLGLVVPQLKEKITNELKAYLSKSLDHIYTETEKNMYVAIFAQIIHEGAYQWASGNITMNKEEVAKKVALIVVGGLGLSN</sequence>
<comment type="caution">
    <text evidence="4">The sequence shown here is derived from an EMBL/GenBank/DDBJ whole genome shotgun (WGS) entry which is preliminary data.</text>
</comment>
<gene>
    <name evidence="4" type="ORF">GCM10010911_44250</name>
</gene>
<dbReference type="GO" id="GO:0003677">
    <property type="term" value="F:DNA binding"/>
    <property type="evidence" value="ECO:0007669"/>
    <property type="project" value="UniProtKB-UniRule"/>
</dbReference>
<evidence type="ECO:0000313" key="4">
    <source>
        <dbReference type="EMBL" id="GGD81271.1"/>
    </source>
</evidence>
<dbReference type="PROSITE" id="PS50977">
    <property type="entry name" value="HTH_TETR_2"/>
    <property type="match status" value="1"/>
</dbReference>
<dbReference type="PANTHER" id="PTHR43479:SF7">
    <property type="entry name" value="TETR-FAMILY TRANSCRIPTIONAL REGULATOR"/>
    <property type="match status" value="1"/>
</dbReference>
<name>A0A917DZC3_9BACL</name>
<dbReference type="PANTHER" id="PTHR43479">
    <property type="entry name" value="ACREF/ENVCD OPERON REPRESSOR-RELATED"/>
    <property type="match status" value="1"/>
</dbReference>
<proteinExistence type="predicted"/>
<dbReference type="Proteomes" id="UP000612456">
    <property type="component" value="Unassembled WGS sequence"/>
</dbReference>
<evidence type="ECO:0000259" key="3">
    <source>
        <dbReference type="PROSITE" id="PS50977"/>
    </source>
</evidence>
<dbReference type="Pfam" id="PF00440">
    <property type="entry name" value="TetR_N"/>
    <property type="match status" value="1"/>
</dbReference>
<evidence type="ECO:0000313" key="5">
    <source>
        <dbReference type="Proteomes" id="UP000612456"/>
    </source>
</evidence>
<dbReference type="EMBL" id="BMHP01000003">
    <property type="protein sequence ID" value="GGD81271.1"/>
    <property type="molecule type" value="Genomic_DNA"/>
</dbReference>
<evidence type="ECO:0000256" key="2">
    <source>
        <dbReference type="PROSITE-ProRule" id="PRU00335"/>
    </source>
</evidence>
<reference evidence="4" key="2">
    <citation type="submission" date="2020-09" db="EMBL/GenBank/DDBJ databases">
        <authorList>
            <person name="Sun Q."/>
            <person name="Zhou Y."/>
        </authorList>
    </citation>
    <scope>NUCLEOTIDE SEQUENCE</scope>
    <source>
        <strain evidence="4">CGMCC 1.15178</strain>
    </source>
</reference>
<keyword evidence="1 2" id="KW-0238">DNA-binding</keyword>
<reference evidence="4" key="1">
    <citation type="journal article" date="2014" name="Int. J. Syst. Evol. Microbiol.">
        <title>Complete genome sequence of Corynebacterium casei LMG S-19264T (=DSM 44701T), isolated from a smear-ripened cheese.</title>
        <authorList>
            <consortium name="US DOE Joint Genome Institute (JGI-PGF)"/>
            <person name="Walter F."/>
            <person name="Albersmeier A."/>
            <person name="Kalinowski J."/>
            <person name="Ruckert C."/>
        </authorList>
    </citation>
    <scope>NUCLEOTIDE SEQUENCE</scope>
    <source>
        <strain evidence="4">CGMCC 1.15178</strain>
    </source>
</reference>
<dbReference type="SUPFAM" id="SSF46689">
    <property type="entry name" value="Homeodomain-like"/>
    <property type="match status" value="1"/>
</dbReference>
<dbReference type="InterPro" id="IPR009057">
    <property type="entry name" value="Homeodomain-like_sf"/>
</dbReference>
<dbReference type="AlphaFoldDB" id="A0A917DZC3"/>
<dbReference type="RefSeq" id="WP_188994985.1">
    <property type="nucleotide sequence ID" value="NZ_BMHP01000003.1"/>
</dbReference>
<organism evidence="4 5">
    <name type="scientific">Paenibacillus nasutitermitis</name>
    <dbReference type="NCBI Taxonomy" id="1652958"/>
    <lineage>
        <taxon>Bacteria</taxon>
        <taxon>Bacillati</taxon>
        <taxon>Bacillota</taxon>
        <taxon>Bacilli</taxon>
        <taxon>Bacillales</taxon>
        <taxon>Paenibacillaceae</taxon>
        <taxon>Paenibacillus</taxon>
    </lineage>
</organism>
<evidence type="ECO:0000256" key="1">
    <source>
        <dbReference type="ARBA" id="ARBA00023125"/>
    </source>
</evidence>